<dbReference type="EMBL" id="JBEVCJ010000034">
    <property type="protein sequence ID" value="MET1257077.1"/>
    <property type="molecule type" value="Genomic_DNA"/>
</dbReference>
<proteinExistence type="predicted"/>
<dbReference type="SMART" id="SM00028">
    <property type="entry name" value="TPR"/>
    <property type="match status" value="8"/>
</dbReference>
<protein>
    <submittedName>
        <fullName evidence="1">Tetratricopeptide repeat protein</fullName>
    </submittedName>
</protein>
<organism evidence="1 2">
    <name type="scientific">Aliikangiella maris</name>
    <dbReference type="NCBI Taxonomy" id="3162458"/>
    <lineage>
        <taxon>Bacteria</taxon>
        <taxon>Pseudomonadati</taxon>
        <taxon>Pseudomonadota</taxon>
        <taxon>Gammaproteobacteria</taxon>
        <taxon>Oceanospirillales</taxon>
        <taxon>Pleioneaceae</taxon>
        <taxon>Aliikangiella</taxon>
    </lineage>
</organism>
<name>A0ABV2BZX8_9GAMM</name>
<dbReference type="PANTHER" id="PTHR12558">
    <property type="entry name" value="CELL DIVISION CYCLE 16,23,27"/>
    <property type="match status" value="1"/>
</dbReference>
<keyword evidence="2" id="KW-1185">Reference proteome</keyword>
<gene>
    <name evidence="1" type="ORF">ABVT43_18180</name>
</gene>
<evidence type="ECO:0000313" key="1">
    <source>
        <dbReference type="EMBL" id="MET1257077.1"/>
    </source>
</evidence>
<dbReference type="InterPro" id="IPR011990">
    <property type="entry name" value="TPR-like_helical_dom_sf"/>
</dbReference>
<dbReference type="InterPro" id="IPR039564">
    <property type="entry name" value="Peptidase_C39-like"/>
</dbReference>
<accession>A0ABV2BZX8</accession>
<dbReference type="Pfam" id="PF13529">
    <property type="entry name" value="Peptidase_C39_2"/>
    <property type="match status" value="1"/>
</dbReference>
<dbReference type="Proteomes" id="UP001548189">
    <property type="component" value="Unassembled WGS sequence"/>
</dbReference>
<dbReference type="Pfam" id="PF13181">
    <property type="entry name" value="TPR_8"/>
    <property type="match status" value="2"/>
</dbReference>
<dbReference type="PROSITE" id="PS50293">
    <property type="entry name" value="TPR_REGION"/>
    <property type="match status" value="1"/>
</dbReference>
<sequence>MENLELDNIQPDNHKPADIMLEQVETNIKYGAYRKALSLAQSSWGDFQTWRTPQQLLKLIVILNKLGRPRAADFLRLKLWRQNPGNSELAVNAAYSLIYRQGPDAMWNLANQHLQSEQLNHELRAEWLLFKSQICARMKDFEQAKYFYEQSTQYAQNLWSERVAGYLLIEQEEYEQAYQFMAALYQQYPYEKVLLQLIQTMDYVDENNAQRILLLEQEKDKFESVSLLFALAFEYKVAGLWAPLINVIAEIEQLKLGDEKLIDEKLAYLKGSAALGQENFEDAVAYFKKNTSSFCQTIANNIEQCQQPKTKKIDVPFLKQKSMTCAPASMAAILKFHGYDFEQSEIAEQICYDGTPDYLERKWLNDNAIPFREFDLTETSAIELLDHDLPFALVTGYASINHMQVVKGYDIRKGILYLMDPADANCTEVLFKEVIAANQVTGPRCLVFASEEKLANIQHMSLKSENIYLLSDKYHTALRAHQLTQAAKILDELNSAYPDERLTLLAQGAMANYYNREQEYFEVYQKLDEKFPDVSWIVSSRYYAYFSLGQRNNGIEYLLEKVDKNLNAELTETLFLEIYDDSRYQDRIKPIINKIQRYALSSAESNWLLGHYYSNQNDLETAARLYRWALSLDDKNEKYSESFFKSYRLIGKEQEALQLLNARWDVFQKKSNGPAISLYYALESLDREQEGLQVITQSLSHLPEDKKLIYFYLSKLLAVSELDKFKTEFERIGNKLSSSEQLALNGRYYQNIDEAEKALNCFHQLIKNDEQSLYYYHDLFRLMKNLGQDSEIDNILVKLEAELGLTRNLCSLIIDWTADEHKKYVYLKKYIDEHPYEINRIGQLVKEYLTNYQLDDAQQVLDNALSVKPNDCTLLYLSAEVALKKNQMTQAKALAWSAIGSDIDSDEAFDILVRTHIGADERYQMLMDFVSLIHQSTTFGDSMWNFWFAAQAWVSQEEILQICESFFERKTDSWYSWVLLAKQYVTLEKLDKALSLIEQASDKFPLVPRVYLEKGEIYLLQGQTTKAIEAFQQALKLNPAWSYLSRRLSEIYESNGRDELAIKVLEKAGRFDSEDGITWGLLADIYYRRGNIEEAVTYLKKAVRLEIDYPWAWDKLADWGKEISQDELALNVAKQLTDRYPLSPTCWLYNARTQTDAAAAIASFEKGLQLEPLHVGLNRDYILFLIEQKQYDAAAFLIEEKKWCNDPPVTIQILKADIFHAQAKYGEALEFLKSWLEKHQYISFGWQKLLRWSENFHQVKTTVEAAHHLVKLEPNNAYLLSLCSDMLLKYGEKMDQQKAYELAEKAFLIEPNNPFIAYTWIDMLLHHKDFIKLEKVEQITYRLITDPLLDIRKMMRLIMQQQYDETLTIWESVLQANVDNYWIYNQAFNITEDKNIRIKLFEKLNDFIENNTACIAIYRKWANVILQQNSDDKKVIEYLTGRIDDDCWHVICGEYLDFLIQHRKKIAKEIYVNYHDKIRSHDELFGSMGYLLQLTESEKEVIKWYESRTLDSHLPAYAVYHYQWVLMYIGDWQKAQTVNQVLLTCEPDHSYSNACLWAGLFKVVNTGICEKNDLINIDWDELVEIEQYVCCLLEAFYYKQGRPLFESTSQVSASLRRAQDHFPPVEKSPIAIAVKQKVKSILSEEIQDYGFFTRLRLKFWLYLRF</sequence>
<evidence type="ECO:0000313" key="2">
    <source>
        <dbReference type="Proteomes" id="UP001548189"/>
    </source>
</evidence>
<dbReference type="PROSITE" id="PS50005">
    <property type="entry name" value="TPR"/>
    <property type="match status" value="3"/>
</dbReference>
<dbReference type="InterPro" id="IPR019734">
    <property type="entry name" value="TPR_rpt"/>
</dbReference>
<dbReference type="Gene3D" id="3.90.70.10">
    <property type="entry name" value="Cysteine proteinases"/>
    <property type="match status" value="1"/>
</dbReference>
<reference evidence="1 2" key="1">
    <citation type="submission" date="2024-06" db="EMBL/GenBank/DDBJ databases">
        <authorList>
            <person name="Li F."/>
        </authorList>
    </citation>
    <scope>NUCLEOTIDE SEQUENCE [LARGE SCALE GENOMIC DNA]</scope>
    <source>
        <strain evidence="1 2">GXAS 311</strain>
    </source>
</reference>
<dbReference type="Pfam" id="PF13432">
    <property type="entry name" value="TPR_16"/>
    <property type="match status" value="1"/>
</dbReference>
<comment type="caution">
    <text evidence="1">The sequence shown here is derived from an EMBL/GenBank/DDBJ whole genome shotgun (WGS) entry which is preliminary data.</text>
</comment>
<dbReference type="SUPFAM" id="SSF48452">
    <property type="entry name" value="TPR-like"/>
    <property type="match status" value="4"/>
</dbReference>
<dbReference type="Gene3D" id="1.25.40.10">
    <property type="entry name" value="Tetratricopeptide repeat domain"/>
    <property type="match status" value="3"/>
</dbReference>
<dbReference type="PANTHER" id="PTHR12558:SF13">
    <property type="entry name" value="CELL DIVISION CYCLE PROTEIN 27 HOMOLOG"/>
    <property type="match status" value="1"/>
</dbReference>